<sequence>MNRFSLFLFITLLIPESAFASGVLPASFSAARSVLAESPSPGNTYIAGFSVVTTAPIAGDFSAVGGSITVAAPIAGDGLLLAGSLSSRAPVAGDLRAGGGSISIEKQIVGDLVALGISVNDAGRVGGSIFIAALNTVLTNGASGPVTIYGNNISLGGDFVGNVKVVATGRLTLAPNTTIHGKLSYEAPETATIPASATIVDGIEYENISYLPDAGTSRALAFISVGFFLFVRILGALILAGLLAGLFPRLAEAIIERAYSARLRSILLTMLLGFAVLAATPILLVLLALTFVGMGVALLMGIAYILIVLLALLYSGILLGGIVARRYSRRLTVLWRDGVLGMLTFSLIALVPFVGLFVVLLLTSFSVGALLLIFFYFAFSHEEQTQELL</sequence>
<dbReference type="AlphaFoldDB" id="A0A1F6G6Q0"/>
<evidence type="ECO:0000259" key="3">
    <source>
        <dbReference type="Pfam" id="PF26514"/>
    </source>
</evidence>
<dbReference type="EMBL" id="MFMU01000004">
    <property type="protein sequence ID" value="OGG93789.1"/>
    <property type="molecule type" value="Genomic_DNA"/>
</dbReference>
<gene>
    <name evidence="4" type="ORF">A2609_00890</name>
</gene>
<reference evidence="4 5" key="1">
    <citation type="journal article" date="2016" name="Nat. Commun.">
        <title>Thousands of microbial genomes shed light on interconnected biogeochemical processes in an aquifer system.</title>
        <authorList>
            <person name="Anantharaman K."/>
            <person name="Brown C.T."/>
            <person name="Hug L.A."/>
            <person name="Sharon I."/>
            <person name="Castelle C.J."/>
            <person name="Probst A.J."/>
            <person name="Thomas B.C."/>
            <person name="Singh A."/>
            <person name="Wilkins M.J."/>
            <person name="Karaoz U."/>
            <person name="Brodie E.L."/>
            <person name="Williams K.H."/>
            <person name="Hubbard S.S."/>
            <person name="Banfield J.F."/>
        </authorList>
    </citation>
    <scope>NUCLEOTIDE SEQUENCE [LARGE SCALE GENOMIC DNA]</scope>
</reference>
<name>A0A1F6G6Q0_9BACT</name>
<dbReference type="STRING" id="1798533.A2609_00890"/>
<organism evidence="4 5">
    <name type="scientific">Candidatus Kaiserbacteria bacterium RIFOXYD1_FULL_47_14</name>
    <dbReference type="NCBI Taxonomy" id="1798533"/>
    <lineage>
        <taxon>Bacteria</taxon>
        <taxon>Candidatus Kaiseribacteriota</taxon>
    </lineage>
</organism>
<evidence type="ECO:0000313" key="4">
    <source>
        <dbReference type="EMBL" id="OGG93789.1"/>
    </source>
</evidence>
<feature type="transmembrane region" description="Helical" evidence="1">
    <location>
        <begin position="333"/>
        <end position="351"/>
    </location>
</feature>
<keyword evidence="1" id="KW-1133">Transmembrane helix</keyword>
<dbReference type="InterPro" id="IPR058486">
    <property type="entry name" value="DUF8173"/>
</dbReference>
<keyword evidence="1" id="KW-0812">Transmembrane</keyword>
<feature type="signal peptide" evidence="2">
    <location>
        <begin position="1"/>
        <end position="20"/>
    </location>
</feature>
<evidence type="ECO:0000256" key="2">
    <source>
        <dbReference type="SAM" id="SignalP"/>
    </source>
</evidence>
<keyword evidence="2" id="KW-0732">Signal</keyword>
<proteinExistence type="predicted"/>
<feature type="domain" description="DUF8173" evidence="3">
    <location>
        <begin position="223"/>
        <end position="370"/>
    </location>
</feature>
<protein>
    <recommendedName>
        <fullName evidence="3">DUF8173 domain-containing protein</fullName>
    </recommendedName>
</protein>
<feature type="transmembrane region" description="Helical" evidence="1">
    <location>
        <begin position="219"/>
        <end position="247"/>
    </location>
</feature>
<feature type="transmembrane region" description="Helical" evidence="1">
    <location>
        <begin position="267"/>
        <end position="292"/>
    </location>
</feature>
<comment type="caution">
    <text evidence="4">The sequence shown here is derived from an EMBL/GenBank/DDBJ whole genome shotgun (WGS) entry which is preliminary data.</text>
</comment>
<feature type="transmembrane region" description="Helical" evidence="1">
    <location>
        <begin position="357"/>
        <end position="379"/>
    </location>
</feature>
<dbReference type="Proteomes" id="UP000176867">
    <property type="component" value="Unassembled WGS sequence"/>
</dbReference>
<feature type="chain" id="PRO_5009524511" description="DUF8173 domain-containing protein" evidence="2">
    <location>
        <begin position="21"/>
        <end position="389"/>
    </location>
</feature>
<evidence type="ECO:0000313" key="5">
    <source>
        <dbReference type="Proteomes" id="UP000176867"/>
    </source>
</evidence>
<feature type="transmembrane region" description="Helical" evidence="1">
    <location>
        <begin position="298"/>
        <end position="321"/>
    </location>
</feature>
<evidence type="ECO:0000256" key="1">
    <source>
        <dbReference type="SAM" id="Phobius"/>
    </source>
</evidence>
<accession>A0A1F6G6Q0</accession>
<dbReference type="Pfam" id="PF26514">
    <property type="entry name" value="DUF8173"/>
    <property type="match status" value="1"/>
</dbReference>
<keyword evidence="1" id="KW-0472">Membrane</keyword>